<dbReference type="Gene3D" id="1.10.840.10">
    <property type="entry name" value="Ras guanine-nucleotide exchange factors catalytic domain"/>
    <property type="match status" value="1"/>
</dbReference>
<dbReference type="Pfam" id="PF00618">
    <property type="entry name" value="RasGEF_N"/>
    <property type="match status" value="1"/>
</dbReference>
<evidence type="ECO:0000313" key="10">
    <source>
        <dbReference type="EnsemblMetazoa" id="HelroP188331"/>
    </source>
</evidence>
<dbReference type="EnsemblMetazoa" id="HelroT188331">
    <property type="protein sequence ID" value="HelroP188331"/>
    <property type="gene ID" value="HelroG188331"/>
</dbReference>
<evidence type="ECO:0000256" key="1">
    <source>
        <dbReference type="ARBA" id="ARBA00010829"/>
    </source>
</evidence>
<dbReference type="InterPro" id="IPR014710">
    <property type="entry name" value="RmlC-like_jellyroll"/>
</dbReference>
<organism evidence="10 11">
    <name type="scientific">Helobdella robusta</name>
    <name type="common">Californian leech</name>
    <dbReference type="NCBI Taxonomy" id="6412"/>
    <lineage>
        <taxon>Eukaryota</taxon>
        <taxon>Metazoa</taxon>
        <taxon>Spiralia</taxon>
        <taxon>Lophotrochozoa</taxon>
        <taxon>Annelida</taxon>
        <taxon>Clitellata</taxon>
        <taxon>Hirudinea</taxon>
        <taxon>Rhynchobdellida</taxon>
        <taxon>Glossiphoniidae</taxon>
        <taxon>Helobdella</taxon>
    </lineage>
</organism>
<keyword evidence="11" id="KW-1185">Reference proteome</keyword>
<dbReference type="PROSITE" id="PS50042">
    <property type="entry name" value="CNMP_BINDING_3"/>
    <property type="match status" value="1"/>
</dbReference>
<dbReference type="STRING" id="6412.T1FPW2"/>
<dbReference type="SUPFAM" id="SSF48366">
    <property type="entry name" value="Ras GEF"/>
    <property type="match status" value="1"/>
</dbReference>
<dbReference type="Gene3D" id="3.10.20.90">
    <property type="entry name" value="Phosphatidylinositol 3-kinase Catalytic Subunit, Chain A, domain 1"/>
    <property type="match status" value="1"/>
</dbReference>
<evidence type="ECO:0000259" key="6">
    <source>
        <dbReference type="PROSITE" id="PS50042"/>
    </source>
</evidence>
<dbReference type="InterPro" id="IPR018490">
    <property type="entry name" value="cNMP-bd_dom_sf"/>
</dbReference>
<dbReference type="Gene3D" id="1.20.870.10">
    <property type="entry name" value="Son of sevenless (SoS) protein Chain: S domain 1"/>
    <property type="match status" value="1"/>
</dbReference>
<dbReference type="PANTHER" id="PTHR23113">
    <property type="entry name" value="GUANINE NUCLEOTIDE EXCHANGE FACTOR"/>
    <property type="match status" value="1"/>
</dbReference>
<dbReference type="InterPro" id="IPR000159">
    <property type="entry name" value="RA_dom"/>
</dbReference>
<dbReference type="InterPro" id="IPR036964">
    <property type="entry name" value="RASGEF_cat_dom_sf"/>
</dbReference>
<evidence type="ECO:0000259" key="5">
    <source>
        <dbReference type="PROSITE" id="PS50009"/>
    </source>
</evidence>
<dbReference type="SMART" id="SM00147">
    <property type="entry name" value="RasGEF"/>
    <property type="match status" value="1"/>
</dbReference>
<dbReference type="SMART" id="SM00314">
    <property type="entry name" value="RA"/>
    <property type="match status" value="1"/>
</dbReference>
<dbReference type="PANTHER" id="PTHR23113:SF249">
    <property type="entry name" value="RAP GUANINE NUCLEOTIDE EXCHANGE FACTOR 6"/>
    <property type="match status" value="1"/>
</dbReference>
<dbReference type="Pfam" id="PF00617">
    <property type="entry name" value="RasGEF"/>
    <property type="match status" value="1"/>
</dbReference>
<feature type="domain" description="Ras-associating" evidence="7">
    <location>
        <begin position="617"/>
        <end position="703"/>
    </location>
</feature>
<dbReference type="InParanoid" id="T1FPW2"/>
<dbReference type="HOGENOM" id="CLU_002782_2_0_1"/>
<dbReference type="GO" id="GO:0005886">
    <property type="term" value="C:plasma membrane"/>
    <property type="evidence" value="ECO:0000318"/>
    <property type="project" value="GO_Central"/>
</dbReference>
<dbReference type="Gene3D" id="2.60.120.10">
    <property type="entry name" value="Jelly Rolls"/>
    <property type="match status" value="1"/>
</dbReference>
<protein>
    <submittedName>
        <fullName evidence="9 10">Uncharacterized protein</fullName>
    </submittedName>
</protein>
<name>T1FPW2_HELRO</name>
<dbReference type="eggNOG" id="KOG3542">
    <property type="taxonomic scope" value="Eukaryota"/>
</dbReference>
<dbReference type="GO" id="GO:0007265">
    <property type="term" value="P:Ras protein signal transduction"/>
    <property type="evidence" value="ECO:0000318"/>
    <property type="project" value="GO_Central"/>
</dbReference>
<dbReference type="InterPro" id="IPR001895">
    <property type="entry name" value="RASGEF_cat_dom"/>
</dbReference>
<dbReference type="SUPFAM" id="SSF51206">
    <property type="entry name" value="cAMP-binding domain-like"/>
    <property type="match status" value="1"/>
</dbReference>
<dbReference type="CTD" id="20210859"/>
<sequence length="906" mass="103181">MSTPTTNKEHDECNTIGSICSSSISSNNSNDSDHNTISANMSVTACLQKINIVGFDDDDDDDEGLGQDDNDDRIYQNVNVSENDKVMKILEKLGSNRDDDDLELLMDFTKYMIAFNNVSQLVKRDLCKQMTVKCFQQSDWLILSDGEELKNWYVVLNGSVKVVKADGSIDVLNVGQAFGITNNDDDESLVYKQDGCVFTNQANCQLLIVEKVEYIRIFHEYEDSKMTIEDNGSIVMILEKFRCSDNDEDRKNGYIVVQGTKKKLITQLFETNSCDPTYIEDFLLTYRVFIDDPVMIISYLYEVFKEKSNKNAIALILILWMNNHFEDFEDNKQMLSYVEMFKSLFVVHAMVGHFKMLEMALATHSQPRIITLSRSDKQESLKFVLISAVDLGVQGVFVLKVDKSSKLYRDGMRVGDQACALKSVEPHNKSCFYWRGNRKFGSLQHSTCSSRNVTDRQNNSFNVSPLMHKMSILTSNDDVDDDGAVLDDDNVDNGTFFRLTRLFSIGRKKSYPELSSSSLSSLSSSSTNTSSYSSSSSSSSSTSSKFKTLFVRKKCKLSQIESNRCYQTISNSNPDLLDNHHLSLPSPNVHRHSNHNLSHKRGPFMAPNRSTVDGPNNDVIIRVFMVDHSYRNVFISKYTTSRDVVVMALNEFGCVDNPGFYSLCEVLFEKEGYTKTRMLADHTNNLFDRLAINARYYLKHSSMSTIAVPDESIPIVMQDCRFTLLDLPAMEVAVRLTLKSNDLVRSIKPSEHVVDLMCSKLNKKSCKANLEKFSNLSNEEMFWVITEICSEQDIIKRMKLVKHFIKIAKLCRRAQNFNSSFAITSGLMHGSVSRMKQTWDKLPPKYLNFFEELQEDMNPSRNMAKYRNLVNSKSPNHPAIPFYPMFKKDLTFIHLCNDTMASSHLV</sequence>
<dbReference type="InterPro" id="IPR023578">
    <property type="entry name" value="Ras_GEF_dom_sf"/>
</dbReference>
<dbReference type="EMBL" id="KB096324">
    <property type="protein sequence ID" value="ESO06337.1"/>
    <property type="molecule type" value="Genomic_DNA"/>
</dbReference>
<dbReference type="InterPro" id="IPR000595">
    <property type="entry name" value="cNMP-bd_dom"/>
</dbReference>
<dbReference type="PROSITE" id="PS50009">
    <property type="entry name" value="RASGEF_CAT"/>
    <property type="match status" value="1"/>
</dbReference>
<dbReference type="GO" id="GO:0005085">
    <property type="term" value="F:guanyl-nucleotide exchange factor activity"/>
    <property type="evidence" value="ECO:0000318"/>
    <property type="project" value="GO_Central"/>
</dbReference>
<feature type="domain" description="N-terminal Ras-GEF" evidence="8">
    <location>
        <begin position="252"/>
        <end position="365"/>
    </location>
</feature>
<dbReference type="EMBL" id="AMQM01000610">
    <property type="status" value="NOT_ANNOTATED_CDS"/>
    <property type="molecule type" value="Genomic_DNA"/>
</dbReference>
<evidence type="ECO:0000256" key="4">
    <source>
        <dbReference type="SAM" id="MobiDB-lite"/>
    </source>
</evidence>
<feature type="compositionally biased region" description="Low complexity" evidence="4">
    <location>
        <begin position="514"/>
        <end position="542"/>
    </location>
</feature>
<keyword evidence="2 3" id="KW-0344">Guanine-nucleotide releasing factor</keyword>
<feature type="domain" description="Cyclic nucleotide-binding" evidence="6">
    <location>
        <begin position="114"/>
        <end position="179"/>
    </location>
</feature>
<evidence type="ECO:0000259" key="8">
    <source>
        <dbReference type="PROSITE" id="PS50212"/>
    </source>
</evidence>
<comment type="similarity">
    <text evidence="1">Belongs to the RAPGEF2 family.</text>
</comment>
<evidence type="ECO:0000256" key="3">
    <source>
        <dbReference type="PROSITE-ProRule" id="PRU00168"/>
    </source>
</evidence>
<dbReference type="CDD" id="cd06224">
    <property type="entry name" value="REM"/>
    <property type="match status" value="1"/>
</dbReference>
<feature type="domain" description="Ras-GEF" evidence="5">
    <location>
        <begin position="728"/>
        <end position="906"/>
    </location>
</feature>
<dbReference type="KEGG" id="hro:HELRODRAFT_188331"/>
<accession>T1FPW2</accession>
<reference evidence="9 11" key="2">
    <citation type="journal article" date="2013" name="Nature">
        <title>Insights into bilaterian evolution from three spiralian genomes.</title>
        <authorList>
            <person name="Simakov O."/>
            <person name="Marletaz F."/>
            <person name="Cho S.J."/>
            <person name="Edsinger-Gonzales E."/>
            <person name="Havlak P."/>
            <person name="Hellsten U."/>
            <person name="Kuo D.H."/>
            <person name="Larsson T."/>
            <person name="Lv J."/>
            <person name="Arendt D."/>
            <person name="Savage R."/>
            <person name="Osoegawa K."/>
            <person name="de Jong P."/>
            <person name="Grimwood J."/>
            <person name="Chapman J.A."/>
            <person name="Shapiro H."/>
            <person name="Aerts A."/>
            <person name="Otillar R.P."/>
            <person name="Terry A.Y."/>
            <person name="Boore J.L."/>
            <person name="Grigoriev I.V."/>
            <person name="Lindberg D.R."/>
            <person name="Seaver E.C."/>
            <person name="Weisblat D.A."/>
            <person name="Putnam N.H."/>
            <person name="Rokhsar D.S."/>
        </authorList>
    </citation>
    <scope>NUCLEOTIDE SEQUENCE</scope>
</reference>
<dbReference type="RefSeq" id="XP_009015705.1">
    <property type="nucleotide sequence ID" value="XM_009017457.1"/>
</dbReference>
<dbReference type="InterPro" id="IPR008937">
    <property type="entry name" value="Ras-like_GEF"/>
</dbReference>
<dbReference type="InterPro" id="IPR000651">
    <property type="entry name" value="Ras-like_Gua-exchang_fac_N"/>
</dbReference>
<dbReference type="GO" id="GO:0016324">
    <property type="term" value="C:apical plasma membrane"/>
    <property type="evidence" value="ECO:0000318"/>
    <property type="project" value="GO_Central"/>
</dbReference>
<dbReference type="GeneID" id="20210859"/>
<evidence type="ECO:0000313" key="9">
    <source>
        <dbReference type="EMBL" id="ESO06337.1"/>
    </source>
</evidence>
<dbReference type="SUPFAM" id="SSF54236">
    <property type="entry name" value="Ubiquitin-like"/>
    <property type="match status" value="1"/>
</dbReference>
<reference evidence="11" key="1">
    <citation type="submission" date="2012-12" db="EMBL/GenBank/DDBJ databases">
        <authorList>
            <person name="Hellsten U."/>
            <person name="Grimwood J."/>
            <person name="Chapman J.A."/>
            <person name="Shapiro H."/>
            <person name="Aerts A."/>
            <person name="Otillar R.P."/>
            <person name="Terry A.Y."/>
            <person name="Boore J.L."/>
            <person name="Simakov O."/>
            <person name="Marletaz F."/>
            <person name="Cho S.-J."/>
            <person name="Edsinger-Gonzales E."/>
            <person name="Havlak P."/>
            <person name="Kuo D.-H."/>
            <person name="Larsson T."/>
            <person name="Lv J."/>
            <person name="Arendt D."/>
            <person name="Savage R."/>
            <person name="Osoegawa K."/>
            <person name="de Jong P."/>
            <person name="Lindberg D.R."/>
            <person name="Seaver E.C."/>
            <person name="Weisblat D.A."/>
            <person name="Putnam N.H."/>
            <person name="Grigoriev I.V."/>
            <person name="Rokhsar D.S."/>
        </authorList>
    </citation>
    <scope>NUCLEOTIDE SEQUENCE</scope>
</reference>
<proteinExistence type="inferred from homology"/>
<feature type="compositionally biased region" description="Basic residues" evidence="4">
    <location>
        <begin position="590"/>
        <end position="602"/>
    </location>
</feature>
<dbReference type="SMART" id="SM00229">
    <property type="entry name" value="RasGEFN"/>
    <property type="match status" value="1"/>
</dbReference>
<dbReference type="AlphaFoldDB" id="T1FPW2"/>
<dbReference type="InterPro" id="IPR029071">
    <property type="entry name" value="Ubiquitin-like_domsf"/>
</dbReference>
<feature type="region of interest" description="Disordered" evidence="4">
    <location>
        <begin position="590"/>
        <end position="610"/>
    </location>
</feature>
<dbReference type="PROSITE" id="PS50212">
    <property type="entry name" value="RASGEF_NTER"/>
    <property type="match status" value="1"/>
</dbReference>
<evidence type="ECO:0000259" key="7">
    <source>
        <dbReference type="PROSITE" id="PS50200"/>
    </source>
</evidence>
<evidence type="ECO:0000256" key="2">
    <source>
        <dbReference type="ARBA" id="ARBA00022658"/>
    </source>
</evidence>
<feature type="region of interest" description="Disordered" evidence="4">
    <location>
        <begin position="512"/>
        <end position="542"/>
    </location>
</feature>
<gene>
    <name evidence="10" type="primary">20210859</name>
    <name evidence="9" type="ORF">HELRODRAFT_188331</name>
</gene>
<dbReference type="OMA" id="VESEMFI"/>
<dbReference type="PROSITE" id="PS50200">
    <property type="entry name" value="RA"/>
    <property type="match status" value="1"/>
</dbReference>
<dbReference type="Pfam" id="PF00788">
    <property type="entry name" value="RA"/>
    <property type="match status" value="1"/>
</dbReference>
<evidence type="ECO:0000313" key="11">
    <source>
        <dbReference type="Proteomes" id="UP000015101"/>
    </source>
</evidence>
<dbReference type="CDD" id="cd00038">
    <property type="entry name" value="CAP_ED"/>
    <property type="match status" value="1"/>
</dbReference>
<dbReference type="CDD" id="cd01785">
    <property type="entry name" value="RA_PDZ-GEF1"/>
    <property type="match status" value="1"/>
</dbReference>
<dbReference type="OrthoDB" id="21144at2759"/>
<dbReference type="Proteomes" id="UP000015101">
    <property type="component" value="Unassembled WGS sequence"/>
</dbReference>
<reference evidence="10" key="3">
    <citation type="submission" date="2015-06" db="UniProtKB">
        <authorList>
            <consortium name="EnsemblMetazoa"/>
        </authorList>
    </citation>
    <scope>IDENTIFICATION</scope>
</reference>